<dbReference type="KEGG" id="emo:DM558_07355"/>
<feature type="transmembrane region" description="Helical" evidence="12">
    <location>
        <begin position="378"/>
        <end position="403"/>
    </location>
</feature>
<evidence type="ECO:0000313" key="16">
    <source>
        <dbReference type="Proteomes" id="UP000273143"/>
    </source>
</evidence>
<dbReference type="Pfam" id="PF02705">
    <property type="entry name" value="K_trans"/>
    <property type="match status" value="1"/>
</dbReference>
<comment type="catalytic activity">
    <reaction evidence="12">
        <text>K(+)(in) + H(+)(in) = K(+)(out) + H(+)(out)</text>
        <dbReference type="Rhea" id="RHEA:28490"/>
        <dbReference type="ChEBI" id="CHEBI:15378"/>
        <dbReference type="ChEBI" id="CHEBI:29103"/>
    </reaction>
</comment>
<feature type="transmembrane region" description="Helical" evidence="12">
    <location>
        <begin position="222"/>
        <end position="240"/>
    </location>
</feature>
<dbReference type="PANTHER" id="PTHR30540:SF79">
    <property type="entry name" value="LOW AFFINITY POTASSIUM TRANSPORT SYSTEM PROTEIN KUP"/>
    <property type="match status" value="1"/>
</dbReference>
<keyword evidence="16" id="KW-1185">Reference proteome</keyword>
<evidence type="ECO:0000256" key="3">
    <source>
        <dbReference type="ARBA" id="ARBA00022448"/>
    </source>
</evidence>
<evidence type="ECO:0000313" key="15">
    <source>
        <dbReference type="EMBL" id="AZS52197.1"/>
    </source>
</evidence>
<feature type="transmembrane region" description="Helical" evidence="12">
    <location>
        <begin position="53"/>
        <end position="74"/>
    </location>
</feature>
<dbReference type="InterPro" id="IPR003855">
    <property type="entry name" value="K+_transporter"/>
</dbReference>
<keyword evidence="5 12" id="KW-0633">Potassium transport</keyword>
<keyword evidence="4 12" id="KW-1003">Cell membrane</keyword>
<dbReference type="RefSeq" id="WP_127164835.1">
    <property type="nucleotide sequence ID" value="NZ_CP029822.1"/>
</dbReference>
<reference evidence="16" key="1">
    <citation type="submission" date="2018-06" db="EMBL/GenBank/DDBJ databases">
        <title>Complete genome of Pseudomonas insecticola strain QZS01.</title>
        <authorList>
            <person name="Wang J."/>
            <person name="Su Q."/>
        </authorList>
    </citation>
    <scope>NUCLEOTIDE SEQUENCE [LARGE SCALE GENOMIC DNA]</scope>
    <source>
        <strain evidence="16">QZS01</strain>
    </source>
</reference>
<evidence type="ECO:0000256" key="7">
    <source>
        <dbReference type="ARBA" id="ARBA00022847"/>
    </source>
</evidence>
<evidence type="ECO:0000259" key="14">
    <source>
        <dbReference type="Pfam" id="PF22776"/>
    </source>
</evidence>
<feature type="transmembrane region" description="Helical" evidence="12">
    <location>
        <begin position="182"/>
        <end position="202"/>
    </location>
</feature>
<proteinExistence type="inferred from homology"/>
<dbReference type="HAMAP" id="MF_01522">
    <property type="entry name" value="Kup"/>
    <property type="match status" value="1"/>
</dbReference>
<feature type="domain" description="K+ potassium transporter C-terminal" evidence="14">
    <location>
        <begin position="488"/>
        <end position="636"/>
    </location>
</feature>
<evidence type="ECO:0000256" key="8">
    <source>
        <dbReference type="ARBA" id="ARBA00022958"/>
    </source>
</evidence>
<name>A0A3S9XIA9_9GAMM</name>
<keyword evidence="8 12" id="KW-0630">Potassium</keyword>
<dbReference type="InterPro" id="IPR023051">
    <property type="entry name" value="Kup"/>
</dbReference>
<keyword evidence="7 12" id="KW-0769">Symport</keyword>
<keyword evidence="9 12" id="KW-1133">Transmembrane helix</keyword>
<dbReference type="Pfam" id="PF22776">
    <property type="entry name" value="K_trans_C"/>
    <property type="match status" value="1"/>
</dbReference>
<feature type="domain" description="K+ potassium transporter integral membrane" evidence="13">
    <location>
        <begin position="24"/>
        <end position="477"/>
    </location>
</feature>
<evidence type="ECO:0000256" key="6">
    <source>
        <dbReference type="ARBA" id="ARBA00022692"/>
    </source>
</evidence>
<evidence type="ECO:0000256" key="2">
    <source>
        <dbReference type="ARBA" id="ARBA00007019"/>
    </source>
</evidence>
<keyword evidence="3 12" id="KW-0813">Transport</keyword>
<dbReference type="InterPro" id="IPR053951">
    <property type="entry name" value="K_trans_N"/>
</dbReference>
<comment type="similarity">
    <text evidence="2 12">Belongs to the HAK/KUP transporter (TC 2.A.72) family.</text>
</comment>
<dbReference type="PANTHER" id="PTHR30540">
    <property type="entry name" value="OSMOTIC STRESS POTASSIUM TRANSPORTER"/>
    <property type="match status" value="1"/>
</dbReference>
<feature type="transmembrane region" description="Helical" evidence="12">
    <location>
        <begin position="109"/>
        <end position="126"/>
    </location>
</feature>
<gene>
    <name evidence="12" type="primary">kup</name>
    <name evidence="15" type="ORF">DM558_07355</name>
</gene>
<dbReference type="GO" id="GO:0005886">
    <property type="term" value="C:plasma membrane"/>
    <property type="evidence" value="ECO:0007669"/>
    <property type="project" value="UniProtKB-SubCell"/>
</dbReference>
<dbReference type="AlphaFoldDB" id="A0A3S9XIA9"/>
<organism evidence="15 16">
    <name type="scientific">Entomomonas moraniae</name>
    <dbReference type="NCBI Taxonomy" id="2213226"/>
    <lineage>
        <taxon>Bacteria</taxon>
        <taxon>Pseudomonadati</taxon>
        <taxon>Pseudomonadota</taxon>
        <taxon>Gammaproteobacteria</taxon>
        <taxon>Pseudomonadales</taxon>
        <taxon>Pseudomonadaceae</taxon>
        <taxon>Entomomonas</taxon>
    </lineage>
</organism>
<dbReference type="EMBL" id="CP029822">
    <property type="protein sequence ID" value="AZS52197.1"/>
    <property type="molecule type" value="Genomic_DNA"/>
</dbReference>
<feature type="transmembrane region" description="Helical" evidence="12">
    <location>
        <begin position="261"/>
        <end position="285"/>
    </location>
</feature>
<feature type="transmembrane region" description="Helical" evidence="12">
    <location>
        <begin position="297"/>
        <end position="319"/>
    </location>
</feature>
<evidence type="ECO:0000256" key="12">
    <source>
        <dbReference type="HAMAP-Rule" id="MF_01522"/>
    </source>
</evidence>
<feature type="transmembrane region" description="Helical" evidence="12">
    <location>
        <begin position="351"/>
        <end position="372"/>
    </location>
</feature>
<evidence type="ECO:0000256" key="4">
    <source>
        <dbReference type="ARBA" id="ARBA00022475"/>
    </source>
</evidence>
<dbReference type="GO" id="GO:0015079">
    <property type="term" value="F:potassium ion transmembrane transporter activity"/>
    <property type="evidence" value="ECO:0007669"/>
    <property type="project" value="UniProtKB-UniRule"/>
</dbReference>
<protein>
    <recommendedName>
        <fullName evidence="12">Probable potassium transport system protein Kup</fullName>
    </recommendedName>
</protein>
<dbReference type="InterPro" id="IPR053952">
    <property type="entry name" value="K_trans_C"/>
</dbReference>
<accession>A0A3S9XIA9</accession>
<feature type="transmembrane region" description="Helical" evidence="12">
    <location>
        <begin position="21"/>
        <end position="41"/>
    </location>
</feature>
<evidence type="ECO:0000256" key="5">
    <source>
        <dbReference type="ARBA" id="ARBA00022538"/>
    </source>
</evidence>
<sequence length="636" mass="70118">MPTKAKEPLSKEKAKSKKVTMALLIGAMGVVYGDIGTSPLYTLKEVFHLSGMAVTQPAVLGILSLIFWSLVWVVSIKYVIFILRADNEGEGGTMSLIALAQRATENYPNLRKVIILLGLFGAGLFYGDSMITPSVSVLSAVEGIRLIPFLSEIDAFIVPMAVVILIVLFAFQRFGTASIGKLFGPVMMLWFAVLALLGGYGIVSNPEVLKALNPLCAFEFVYMHKALGMLILGAVVLALTGAEALYADMGHFGRAPISRAWFFFVFPALVLNYFGQGAMILLHPANVHNPFFLLAPHWALIPLIILATLATIIASQAVISGAYSLTQQAIQLGYLPNMLIKHTSSDEKGQIYIPFINWSLMVGVVLLIIGFGSSSALASAYGIAVTGTMLITTLLVSVVVIFLWKWPLWCAVPLLLSFFMVDSLYLAANLPKVLHGGEFPIIVGAVLFIVMSTWSKGRELLTKSLEENSLPLPSFISSIRLAPPYRIKGTGVFLTSRLDVVPNSLLLNLLHNQVLHEKVVLLTVVVDNFPRVHPERRFEVELFGEGFYRVVLHYGFMDDPDIPKALQQLCHLNELDFSNMTTTYYLTRETIIPSKMGMARWRQAIFSFMMKNASASLRYFNLPMNRVIELGTQVEI</sequence>
<comment type="subcellular location">
    <subcellularLocation>
        <location evidence="12">Cell membrane</location>
        <topology evidence="12">Multi-pass membrane protein</topology>
    </subcellularLocation>
    <subcellularLocation>
        <location evidence="1">Membrane</location>
        <topology evidence="1">Multi-pass membrane protein</topology>
    </subcellularLocation>
</comment>
<feature type="transmembrane region" description="Helical" evidence="12">
    <location>
        <begin position="146"/>
        <end position="170"/>
    </location>
</feature>
<keyword evidence="10 12" id="KW-0406">Ion transport</keyword>
<feature type="transmembrane region" description="Helical" evidence="12">
    <location>
        <begin position="434"/>
        <end position="454"/>
    </location>
</feature>
<evidence type="ECO:0000256" key="11">
    <source>
        <dbReference type="ARBA" id="ARBA00023136"/>
    </source>
</evidence>
<evidence type="ECO:0000256" key="9">
    <source>
        <dbReference type="ARBA" id="ARBA00022989"/>
    </source>
</evidence>
<evidence type="ECO:0000256" key="1">
    <source>
        <dbReference type="ARBA" id="ARBA00004141"/>
    </source>
</evidence>
<dbReference type="Proteomes" id="UP000273143">
    <property type="component" value="Chromosome"/>
</dbReference>
<evidence type="ECO:0000259" key="13">
    <source>
        <dbReference type="Pfam" id="PF02705"/>
    </source>
</evidence>
<comment type="function">
    <text evidence="12">Transport of potassium into the cell. Likely operates as a K(+):H(+) symporter.</text>
</comment>
<keyword evidence="6 12" id="KW-0812">Transmembrane</keyword>
<dbReference type="GO" id="GO:0015293">
    <property type="term" value="F:symporter activity"/>
    <property type="evidence" value="ECO:0007669"/>
    <property type="project" value="UniProtKB-UniRule"/>
</dbReference>
<evidence type="ECO:0000256" key="10">
    <source>
        <dbReference type="ARBA" id="ARBA00023065"/>
    </source>
</evidence>
<keyword evidence="11 12" id="KW-0472">Membrane</keyword>
<feature type="transmembrane region" description="Helical" evidence="12">
    <location>
        <begin position="408"/>
        <end position="428"/>
    </location>
</feature>